<dbReference type="InterPro" id="IPR001296">
    <property type="entry name" value="Glyco_trans_1"/>
</dbReference>
<evidence type="ECO:0000259" key="2">
    <source>
        <dbReference type="Pfam" id="PF09314"/>
    </source>
</evidence>
<dbReference type="Proteomes" id="UP000319255">
    <property type="component" value="Unassembled WGS sequence"/>
</dbReference>
<dbReference type="Gene3D" id="3.40.50.2000">
    <property type="entry name" value="Glycogen Phosphorylase B"/>
    <property type="match status" value="2"/>
</dbReference>
<accession>A0A501WFI8</accession>
<keyword evidence="3" id="KW-0808">Transferase</keyword>
<protein>
    <submittedName>
        <fullName evidence="3">Glycosyltransferase family 1 protein</fullName>
    </submittedName>
</protein>
<comment type="caution">
    <text evidence="3">The sequence shown here is derived from an EMBL/GenBank/DDBJ whole genome shotgun (WGS) entry which is preliminary data.</text>
</comment>
<dbReference type="Pfam" id="PF09314">
    <property type="entry name" value="DUF1972"/>
    <property type="match status" value="1"/>
</dbReference>
<feature type="domain" description="Glycosyl transferase family 1" evidence="1">
    <location>
        <begin position="197"/>
        <end position="345"/>
    </location>
</feature>
<sequence>MYRGKTERYLNIIGTRGIPANHGGFETFAERLALHLTEIGWGVTVYCQDSSDPATKVDTWNGVRRVTIHGPNNPLGTITFDVKCVLDCVDRPGIDLVLGYNTAFLAIYQRLKGRYVVINMDGIEWKRSKWSLPAKLWFLMNELIGANVANRVIADHPRIRSHLQGRTRTDPIVIPYGADALRDVPWTPLPGFEIAPDRYFLSVARLEPENSILEIIRGFVQAAPPGFHLVVLGQVDPENAYHRALLAEANDYVHFPGGIYDKPMLGSLRYHARAYVHGHQVGGTNPSLVEALGAGSAVLAHDNRFNRWTTGRRQFYFRSEEDCAEMIARLARDDAAIAEARDAARERFETHFQWGRILRSYEMLLERALVISQEKPAVRFRRRVGRFFVR</sequence>
<reference evidence="3 4" key="1">
    <citation type="submission" date="2019-06" db="EMBL/GenBank/DDBJ databases">
        <title>A novel bacterium of genus Amaricoccus, isolated from marine sediment.</title>
        <authorList>
            <person name="Huang H."/>
            <person name="Mo K."/>
            <person name="Hu Y."/>
        </authorList>
    </citation>
    <scope>NUCLEOTIDE SEQUENCE [LARGE SCALE GENOMIC DNA]</scope>
    <source>
        <strain evidence="3 4">HB172011</strain>
    </source>
</reference>
<name>A0A501WFI8_9RHOB</name>
<feature type="domain" description="DUF1972" evidence="2">
    <location>
        <begin position="10"/>
        <end position="179"/>
    </location>
</feature>
<dbReference type="GO" id="GO:0016757">
    <property type="term" value="F:glycosyltransferase activity"/>
    <property type="evidence" value="ECO:0007669"/>
    <property type="project" value="InterPro"/>
</dbReference>
<dbReference type="SUPFAM" id="SSF53756">
    <property type="entry name" value="UDP-Glycosyltransferase/glycogen phosphorylase"/>
    <property type="match status" value="1"/>
</dbReference>
<dbReference type="OrthoDB" id="9792269at2"/>
<dbReference type="AlphaFoldDB" id="A0A501WFI8"/>
<evidence type="ECO:0000313" key="4">
    <source>
        <dbReference type="Proteomes" id="UP000319255"/>
    </source>
</evidence>
<dbReference type="Pfam" id="PF00534">
    <property type="entry name" value="Glycos_transf_1"/>
    <property type="match status" value="1"/>
</dbReference>
<organism evidence="3 4">
    <name type="scientific">Amaricoccus solimangrovi</name>
    <dbReference type="NCBI Taxonomy" id="2589815"/>
    <lineage>
        <taxon>Bacteria</taxon>
        <taxon>Pseudomonadati</taxon>
        <taxon>Pseudomonadota</taxon>
        <taxon>Alphaproteobacteria</taxon>
        <taxon>Rhodobacterales</taxon>
        <taxon>Paracoccaceae</taxon>
        <taxon>Amaricoccus</taxon>
    </lineage>
</organism>
<dbReference type="EMBL" id="VFRP01000024">
    <property type="protein sequence ID" value="TPE48178.1"/>
    <property type="molecule type" value="Genomic_DNA"/>
</dbReference>
<dbReference type="PANTHER" id="PTHR12526">
    <property type="entry name" value="GLYCOSYLTRANSFERASE"/>
    <property type="match status" value="1"/>
</dbReference>
<proteinExistence type="predicted"/>
<evidence type="ECO:0000313" key="3">
    <source>
        <dbReference type="EMBL" id="TPE48178.1"/>
    </source>
</evidence>
<dbReference type="RefSeq" id="WP_140455602.1">
    <property type="nucleotide sequence ID" value="NZ_VFRP01000024.1"/>
</dbReference>
<dbReference type="InterPro" id="IPR015393">
    <property type="entry name" value="DUF1972"/>
</dbReference>
<keyword evidence="4" id="KW-1185">Reference proteome</keyword>
<gene>
    <name evidence="3" type="ORF">FJM51_18420</name>
</gene>
<evidence type="ECO:0000259" key="1">
    <source>
        <dbReference type="Pfam" id="PF00534"/>
    </source>
</evidence>